<organism evidence="2 3">
    <name type="scientific">Ridgeia piscesae</name>
    <name type="common">Tubeworm</name>
    <dbReference type="NCBI Taxonomy" id="27915"/>
    <lineage>
        <taxon>Eukaryota</taxon>
        <taxon>Metazoa</taxon>
        <taxon>Spiralia</taxon>
        <taxon>Lophotrochozoa</taxon>
        <taxon>Annelida</taxon>
        <taxon>Polychaeta</taxon>
        <taxon>Sedentaria</taxon>
        <taxon>Canalipalpata</taxon>
        <taxon>Sabellida</taxon>
        <taxon>Siboglinidae</taxon>
        <taxon>Ridgeia</taxon>
    </lineage>
</organism>
<gene>
    <name evidence="2" type="ORF">NP493_137g03027</name>
</gene>
<dbReference type="AlphaFoldDB" id="A0AAD9P518"/>
<accession>A0AAD9P518</accession>
<dbReference type="EMBL" id="JAODUO010000137">
    <property type="protein sequence ID" value="KAK2188281.1"/>
    <property type="molecule type" value="Genomic_DNA"/>
</dbReference>
<reference evidence="2" key="1">
    <citation type="journal article" date="2023" name="Mol. Biol. Evol.">
        <title>Third-Generation Sequencing Reveals the Adaptive Role of the Epigenome in Three Deep-Sea Polychaetes.</title>
        <authorList>
            <person name="Perez M."/>
            <person name="Aroh O."/>
            <person name="Sun Y."/>
            <person name="Lan Y."/>
            <person name="Juniper S.K."/>
            <person name="Young C.R."/>
            <person name="Angers B."/>
            <person name="Qian P.Y."/>
        </authorList>
    </citation>
    <scope>NUCLEOTIDE SEQUENCE</scope>
    <source>
        <strain evidence="2">R07B-5</strain>
    </source>
</reference>
<keyword evidence="3" id="KW-1185">Reference proteome</keyword>
<feature type="region of interest" description="Disordered" evidence="1">
    <location>
        <begin position="1"/>
        <end position="37"/>
    </location>
</feature>
<evidence type="ECO:0000313" key="3">
    <source>
        <dbReference type="Proteomes" id="UP001209878"/>
    </source>
</evidence>
<evidence type="ECO:0000313" key="2">
    <source>
        <dbReference type="EMBL" id="KAK2188281.1"/>
    </source>
</evidence>
<feature type="region of interest" description="Disordered" evidence="1">
    <location>
        <begin position="247"/>
        <end position="273"/>
    </location>
</feature>
<comment type="caution">
    <text evidence="2">The sequence shown here is derived from an EMBL/GenBank/DDBJ whole genome shotgun (WGS) entry which is preliminary data.</text>
</comment>
<proteinExistence type="predicted"/>
<protein>
    <submittedName>
        <fullName evidence="2">Uncharacterized protein</fullName>
    </submittedName>
</protein>
<name>A0AAD9P518_RIDPI</name>
<dbReference type="Proteomes" id="UP001209878">
    <property type="component" value="Unassembled WGS sequence"/>
</dbReference>
<feature type="compositionally biased region" description="Basic and acidic residues" evidence="1">
    <location>
        <begin position="18"/>
        <end position="37"/>
    </location>
</feature>
<evidence type="ECO:0000256" key="1">
    <source>
        <dbReference type="SAM" id="MobiDB-lite"/>
    </source>
</evidence>
<sequence length="287" mass="32786">MRAQQEVHSTQDDGDASAENRGKCPDEGVHEKHHTLDHLKRDVEKMFMLTRQSFRGSMDSLISKLSPPRSPSTSFRLSRRLKVEFVNASLSDDSSDEDEFSLDHPDHNYSPNLVLGLLKDGQFRAKIPLDDLPHGDITLRVRNYLLEIVMTRGDCHATCDRHHLVTKPCKYGEIDLPIYVNPASLSFHVDELTNVLHMHGQTKGYNKLCYSDPSIDKTHERTGHQFSWPGRRRKLLRQKRTTTFDAGDLSVDSDEAVEGGSGRGNTAEQRRVSQRHWLPRRCLTMDM</sequence>